<accession>A0ABR4PY31</accession>
<sequence>MSGSNGNEGVVADADGYTMAAQRSSSSIYSQRPLLPVVTLPKYAAGHSGTHTSVNSSAPEAPVSPSASTHVTAAPRSNSNATTHTPTLGSQSQLSQSHSHSFPSIIPSIEEQSCASLVPIRHTPDRSTHSIVSSAASTPFNMDKPKDGSKKRKPARSDTTADKKQKLDASGKPKRISKPKAEKQTKGSDFPDHVWMQILECAPPRFLGKMRLVSHRFKAIVDNFDSIYVNSRLANFGSDMPAPPEGISERQFNNLLQGKGCQNPGCTDKLTTRTHWSWYKRWCMTCWKKKIIRDDRLQKLHAHEYTRPTLAMILECIPVGMQDSFVKPHDFVLEDGSPRQRGAPRLYKVYLQEDVDQILKEYDALTPPPYKEDPNHTPAEKAAAQAAHQDLMNELPEKRNAFIAERKAKNDEHMAKVLKIEQGIKSRREVIREPNSENRNARKRLFSRRAAEELPHIPEEFVKTCEPFKAATRVFRDPGSERGWQLLKPKIEKAFATDPNAHDRHLRIDAVAHEGSDREGSNNATASPACAWGLDGADDRDHSSHSTMMATQYHSSQAQGRAASSIASQMHMPPQNHLSAQASFPRRVGPTNNPHSTGNVLSASVVFPYPQYMTPPPDRTVSGGSGYGVHRSSGLTHNLSIGGFQGTGTNTVNRPSTLGENSGLGRGVTASTTGLTSNHLNIASGLSGPPHRVAHSDTTGPHRMMASNARSSSQDSMSINAGSGAHRITMASNNFGPDRGSASRPMGVNGRDMGLNDRKFNGDSRASGNSSSRGISAPDHYPVNHMGSASNRPSLPGQNAGVGHYSFPNGMQTMTNTNIMGGRQSANGLHSFMGQNTMSAPYNTNFTNPSHHTDRLSIQHLITQPTQNTHPTNPYGDFSRAFH</sequence>
<dbReference type="PROSITE" id="PS50181">
    <property type="entry name" value="FBOX"/>
    <property type="match status" value="1"/>
</dbReference>
<proteinExistence type="predicted"/>
<feature type="domain" description="F-box" evidence="2">
    <location>
        <begin position="184"/>
        <end position="231"/>
    </location>
</feature>
<feature type="region of interest" description="Disordered" evidence="1">
    <location>
        <begin position="513"/>
        <end position="545"/>
    </location>
</feature>
<comment type="caution">
    <text evidence="3">The sequence shown here is derived from an EMBL/GenBank/DDBJ whole genome shotgun (WGS) entry which is preliminary data.</text>
</comment>
<evidence type="ECO:0000259" key="2">
    <source>
        <dbReference type="PROSITE" id="PS50181"/>
    </source>
</evidence>
<feature type="compositionally biased region" description="Low complexity" evidence="1">
    <location>
        <begin position="90"/>
        <end position="102"/>
    </location>
</feature>
<dbReference type="CDD" id="cd09917">
    <property type="entry name" value="F-box_SF"/>
    <property type="match status" value="1"/>
</dbReference>
<dbReference type="Pfam" id="PF00646">
    <property type="entry name" value="F-box"/>
    <property type="match status" value="1"/>
</dbReference>
<feature type="region of interest" description="Disordered" evidence="1">
    <location>
        <begin position="646"/>
        <end position="807"/>
    </location>
</feature>
<evidence type="ECO:0000313" key="4">
    <source>
        <dbReference type="Proteomes" id="UP001629113"/>
    </source>
</evidence>
<name>A0ABR4PY31_9HELO</name>
<dbReference type="EMBL" id="JBFCZG010000001">
    <property type="protein sequence ID" value="KAL3428267.1"/>
    <property type="molecule type" value="Genomic_DNA"/>
</dbReference>
<feature type="compositionally biased region" description="Polar residues" evidence="1">
    <location>
        <begin position="787"/>
        <end position="797"/>
    </location>
</feature>
<keyword evidence="4" id="KW-1185">Reference proteome</keyword>
<gene>
    <name evidence="3" type="ORF">PVAG01_01776</name>
</gene>
<feature type="region of interest" description="Disordered" evidence="1">
    <location>
        <begin position="45"/>
        <end position="102"/>
    </location>
</feature>
<feature type="compositionally biased region" description="Polar residues" evidence="1">
    <location>
        <begin position="764"/>
        <end position="774"/>
    </location>
</feature>
<dbReference type="SUPFAM" id="SSF81383">
    <property type="entry name" value="F-box domain"/>
    <property type="match status" value="1"/>
</dbReference>
<feature type="compositionally biased region" description="Low complexity" evidence="1">
    <location>
        <begin position="53"/>
        <end position="68"/>
    </location>
</feature>
<feature type="compositionally biased region" description="Basic and acidic residues" evidence="1">
    <location>
        <begin position="155"/>
        <end position="171"/>
    </location>
</feature>
<evidence type="ECO:0000313" key="3">
    <source>
        <dbReference type="EMBL" id="KAL3428267.1"/>
    </source>
</evidence>
<feature type="compositionally biased region" description="Basic and acidic residues" evidence="1">
    <location>
        <begin position="179"/>
        <end position="188"/>
    </location>
</feature>
<reference evidence="3 4" key="1">
    <citation type="submission" date="2024-06" db="EMBL/GenBank/DDBJ databases">
        <title>Complete genome of Phlyctema vagabunda strain 19-DSS-EL-015.</title>
        <authorList>
            <person name="Fiorenzani C."/>
        </authorList>
    </citation>
    <scope>NUCLEOTIDE SEQUENCE [LARGE SCALE GENOMIC DNA]</scope>
    <source>
        <strain evidence="3 4">19-DSS-EL-015</strain>
    </source>
</reference>
<dbReference type="InterPro" id="IPR036047">
    <property type="entry name" value="F-box-like_dom_sf"/>
</dbReference>
<feature type="compositionally biased region" description="Polar residues" evidence="1">
    <location>
        <begin position="708"/>
        <end position="721"/>
    </location>
</feature>
<dbReference type="SMART" id="SM00256">
    <property type="entry name" value="FBOX"/>
    <property type="match status" value="1"/>
</dbReference>
<feature type="compositionally biased region" description="Polar residues" evidence="1">
    <location>
        <begin position="69"/>
        <end position="89"/>
    </location>
</feature>
<feature type="compositionally biased region" description="Polar residues" evidence="1">
    <location>
        <begin position="669"/>
        <end position="681"/>
    </location>
</feature>
<feature type="compositionally biased region" description="Polar residues" evidence="1">
    <location>
        <begin position="647"/>
        <end position="660"/>
    </location>
</feature>
<organism evidence="3 4">
    <name type="scientific">Phlyctema vagabunda</name>
    <dbReference type="NCBI Taxonomy" id="108571"/>
    <lineage>
        <taxon>Eukaryota</taxon>
        <taxon>Fungi</taxon>
        <taxon>Dikarya</taxon>
        <taxon>Ascomycota</taxon>
        <taxon>Pezizomycotina</taxon>
        <taxon>Leotiomycetes</taxon>
        <taxon>Helotiales</taxon>
        <taxon>Dermateaceae</taxon>
        <taxon>Phlyctema</taxon>
    </lineage>
</organism>
<feature type="compositionally biased region" description="Polar residues" evidence="1">
    <location>
        <begin position="129"/>
        <end position="140"/>
    </location>
</feature>
<evidence type="ECO:0000256" key="1">
    <source>
        <dbReference type="SAM" id="MobiDB-lite"/>
    </source>
</evidence>
<protein>
    <recommendedName>
        <fullName evidence="2">F-box domain-containing protein</fullName>
    </recommendedName>
</protein>
<dbReference type="Proteomes" id="UP001629113">
    <property type="component" value="Unassembled WGS sequence"/>
</dbReference>
<dbReference type="InterPro" id="IPR001810">
    <property type="entry name" value="F-box_dom"/>
</dbReference>
<feature type="region of interest" description="Disordered" evidence="1">
    <location>
        <begin position="122"/>
        <end position="188"/>
    </location>
</feature>